<keyword evidence="2 5" id="KW-0812">Transmembrane</keyword>
<dbReference type="AlphaFoldDB" id="A0A8J8Q847"/>
<feature type="transmembrane region" description="Helical" evidence="5">
    <location>
        <begin position="221"/>
        <end position="242"/>
    </location>
</feature>
<evidence type="ECO:0000256" key="2">
    <source>
        <dbReference type="ARBA" id="ARBA00022692"/>
    </source>
</evidence>
<keyword evidence="8" id="KW-1185">Reference proteome</keyword>
<feature type="transmembrane region" description="Helical" evidence="5">
    <location>
        <begin position="144"/>
        <end position="166"/>
    </location>
</feature>
<proteinExistence type="predicted"/>
<keyword evidence="4 5" id="KW-0472">Membrane</keyword>
<dbReference type="RefSeq" id="WP_148856655.1">
    <property type="nucleotide sequence ID" value="NZ_PHNJ01000002.1"/>
</dbReference>
<name>A0A8J8Q847_9EURY</name>
<evidence type="ECO:0000256" key="5">
    <source>
        <dbReference type="SAM" id="Phobius"/>
    </source>
</evidence>
<evidence type="ECO:0000313" key="8">
    <source>
        <dbReference type="Proteomes" id="UP000766904"/>
    </source>
</evidence>
<comment type="caution">
    <text evidence="7">The sequence shown here is derived from an EMBL/GenBank/DDBJ whole genome shotgun (WGS) entry which is preliminary data.</text>
</comment>
<evidence type="ECO:0000259" key="6">
    <source>
        <dbReference type="Pfam" id="PF04893"/>
    </source>
</evidence>
<accession>A0A8J8Q847</accession>
<reference evidence="7" key="1">
    <citation type="submission" date="2017-11" db="EMBL/GenBank/DDBJ databases">
        <authorList>
            <person name="Kajale S.C."/>
            <person name="Sharma A."/>
        </authorList>
    </citation>
    <scope>NUCLEOTIDE SEQUENCE</scope>
    <source>
        <strain evidence="7">LS1_42</strain>
    </source>
</reference>
<evidence type="ECO:0000313" key="7">
    <source>
        <dbReference type="EMBL" id="TYL39524.1"/>
    </source>
</evidence>
<dbReference type="OrthoDB" id="116519at2157"/>
<protein>
    <submittedName>
        <fullName evidence="7">YIP1 family protein</fullName>
    </submittedName>
</protein>
<evidence type="ECO:0000256" key="1">
    <source>
        <dbReference type="ARBA" id="ARBA00004141"/>
    </source>
</evidence>
<dbReference type="InterPro" id="IPR006977">
    <property type="entry name" value="Yip1_dom"/>
</dbReference>
<feature type="transmembrane region" description="Helical" evidence="5">
    <location>
        <begin position="109"/>
        <end position="132"/>
    </location>
</feature>
<sequence>MSRSVSRSVWLFLRNPAAFFAEHRPAATLPVAVGLVIALAVALVLSLLLLGSMLAGTMDATLTIDNPDRPPEWVCEQHGSDSPEWEGCDEPETIERDAGSLVYEATTDYLGYAAVVPFVVWLLGGLVLFGAARLANGTPSFAGTFALAGWATIPEFVRLAASLLAFRYALSDVTISDPGRGPEVIEAALTPIGPVLTIATVVTVAWQWHLLTGGLEQDADLSRGAAAAAVGVPLAVWLLLGLA</sequence>
<evidence type="ECO:0000256" key="3">
    <source>
        <dbReference type="ARBA" id="ARBA00022989"/>
    </source>
</evidence>
<feature type="transmembrane region" description="Helical" evidence="5">
    <location>
        <begin position="187"/>
        <end position="209"/>
    </location>
</feature>
<organism evidence="7 8">
    <name type="scientific">Natronococcus pandeyae</name>
    <dbReference type="NCBI Taxonomy" id="2055836"/>
    <lineage>
        <taxon>Archaea</taxon>
        <taxon>Methanobacteriati</taxon>
        <taxon>Methanobacteriota</taxon>
        <taxon>Stenosarchaea group</taxon>
        <taxon>Halobacteria</taxon>
        <taxon>Halobacteriales</taxon>
        <taxon>Natrialbaceae</taxon>
        <taxon>Natronococcus</taxon>
    </lineage>
</organism>
<gene>
    <name evidence="7" type="ORF">CV102_04300</name>
</gene>
<feature type="domain" description="Yip1" evidence="6">
    <location>
        <begin position="11"/>
        <end position="242"/>
    </location>
</feature>
<dbReference type="GO" id="GO:0016020">
    <property type="term" value="C:membrane"/>
    <property type="evidence" value="ECO:0007669"/>
    <property type="project" value="UniProtKB-SubCell"/>
</dbReference>
<feature type="transmembrane region" description="Helical" evidence="5">
    <location>
        <begin position="31"/>
        <end position="50"/>
    </location>
</feature>
<dbReference type="Pfam" id="PF04893">
    <property type="entry name" value="Yip1"/>
    <property type="match status" value="1"/>
</dbReference>
<dbReference type="EMBL" id="PHNJ01000002">
    <property type="protein sequence ID" value="TYL39524.1"/>
    <property type="molecule type" value="Genomic_DNA"/>
</dbReference>
<evidence type="ECO:0000256" key="4">
    <source>
        <dbReference type="ARBA" id="ARBA00023136"/>
    </source>
</evidence>
<dbReference type="Proteomes" id="UP000766904">
    <property type="component" value="Unassembled WGS sequence"/>
</dbReference>
<keyword evidence="3 5" id="KW-1133">Transmembrane helix</keyword>
<comment type="subcellular location">
    <subcellularLocation>
        <location evidence="1">Membrane</location>
        <topology evidence="1">Multi-pass membrane protein</topology>
    </subcellularLocation>
</comment>